<dbReference type="InterPro" id="IPR018060">
    <property type="entry name" value="HTH_AraC"/>
</dbReference>
<protein>
    <submittedName>
        <fullName evidence="5">Helix-turn-helix domain-containing protein</fullName>
    </submittedName>
    <submittedName>
        <fullName evidence="6">Transcriptional activator RhaS</fullName>
    </submittedName>
</protein>
<evidence type="ECO:0000313" key="5">
    <source>
        <dbReference type="EMBL" id="MEZ0453880.1"/>
    </source>
</evidence>
<evidence type="ECO:0000256" key="2">
    <source>
        <dbReference type="ARBA" id="ARBA00023125"/>
    </source>
</evidence>
<organism evidence="6 7">
    <name type="scientific">Sphingobacterium thalpophilum</name>
    <dbReference type="NCBI Taxonomy" id="259"/>
    <lineage>
        <taxon>Bacteria</taxon>
        <taxon>Pseudomonadati</taxon>
        <taxon>Bacteroidota</taxon>
        <taxon>Sphingobacteriia</taxon>
        <taxon>Sphingobacteriales</taxon>
        <taxon>Sphingobacteriaceae</taxon>
        <taxon>Sphingobacterium</taxon>
    </lineage>
</organism>
<keyword evidence="2" id="KW-0238">DNA-binding</keyword>
<dbReference type="EMBL" id="LR590484">
    <property type="protein sequence ID" value="VTR42811.1"/>
    <property type="molecule type" value="Genomic_DNA"/>
</dbReference>
<reference evidence="5 8" key="2">
    <citation type="submission" date="2024-06" db="EMBL/GenBank/DDBJ databases">
        <title>Soil Sphingobacterium thalpophilum.</title>
        <authorList>
            <person name="Yang J."/>
            <person name="Li J."/>
        </authorList>
    </citation>
    <scope>NUCLEOTIDE SEQUENCE [LARGE SCALE GENOMIC DNA]</scope>
    <source>
        <strain evidence="5 8">22g91tb</strain>
    </source>
</reference>
<dbReference type="KEGG" id="stha:NCTC11429_02753"/>
<dbReference type="PROSITE" id="PS01124">
    <property type="entry name" value="HTH_ARAC_FAMILY_2"/>
    <property type="match status" value="1"/>
</dbReference>
<dbReference type="SUPFAM" id="SSF46689">
    <property type="entry name" value="Homeodomain-like"/>
    <property type="match status" value="1"/>
</dbReference>
<evidence type="ECO:0000256" key="3">
    <source>
        <dbReference type="ARBA" id="ARBA00023163"/>
    </source>
</evidence>
<keyword evidence="1" id="KW-0805">Transcription regulation</keyword>
<dbReference type="AlphaFoldDB" id="A0A4U9VHX2"/>
<dbReference type="EMBL" id="JBEOQB010000006">
    <property type="protein sequence ID" value="MEZ0453880.1"/>
    <property type="molecule type" value="Genomic_DNA"/>
</dbReference>
<gene>
    <name evidence="5" type="ORF">ABTW24_19975</name>
    <name evidence="6" type="ORF">NCTC11429_02753</name>
</gene>
<sequence length="305" mass="35758">MSETLETLQDYYRRLSHLHTNGSDLLDVELGKSHFNISPRKYCDFKTPYNRRDFYKISLILGKGRFKYGQHELYIDRPALFLPALNIPYSWVCDSNRQEGYFCLFNQEFFSGSQTFEPFKKTSLFKEWSKPIIFLNDEQLHLITTLFDNMFRLNNSNYALRCGAIKSNLAAVLHLALEWRVEDIHIQDQSGSARMYRLFDELLHKQFPLDSPAYPLELRTAADFAARLNVHVNHLNASVKAVTNLTTTQIIKRKIFEEAKNLLKYTDWNVAEIGYTLGFDEPAHFNNFFKKNAEVSPLKFRQQNK</sequence>
<dbReference type="GO" id="GO:0003700">
    <property type="term" value="F:DNA-binding transcription factor activity"/>
    <property type="evidence" value="ECO:0007669"/>
    <property type="project" value="InterPro"/>
</dbReference>
<feature type="domain" description="HTH araC/xylS-type" evidence="4">
    <location>
        <begin position="193"/>
        <end position="303"/>
    </location>
</feature>
<dbReference type="InterPro" id="IPR009057">
    <property type="entry name" value="Homeodomain-like_sf"/>
</dbReference>
<dbReference type="Gene3D" id="1.10.10.60">
    <property type="entry name" value="Homeodomain-like"/>
    <property type="match status" value="1"/>
</dbReference>
<dbReference type="GeneID" id="78463457"/>
<evidence type="ECO:0000259" key="4">
    <source>
        <dbReference type="PROSITE" id="PS01124"/>
    </source>
</evidence>
<name>A0A4U9VHX2_9SPHI</name>
<reference evidence="6 7" key="1">
    <citation type="submission" date="2019-05" db="EMBL/GenBank/DDBJ databases">
        <authorList>
            <consortium name="Pathogen Informatics"/>
        </authorList>
    </citation>
    <scope>NUCLEOTIDE SEQUENCE [LARGE SCALE GENOMIC DNA]</scope>
    <source>
        <strain evidence="6 7">NCTC11429</strain>
    </source>
</reference>
<evidence type="ECO:0000313" key="7">
    <source>
        <dbReference type="Proteomes" id="UP000308196"/>
    </source>
</evidence>
<dbReference type="PANTHER" id="PTHR43280">
    <property type="entry name" value="ARAC-FAMILY TRANSCRIPTIONAL REGULATOR"/>
    <property type="match status" value="1"/>
</dbReference>
<evidence type="ECO:0000256" key="1">
    <source>
        <dbReference type="ARBA" id="ARBA00023015"/>
    </source>
</evidence>
<proteinExistence type="predicted"/>
<accession>A0A4U9VHX2</accession>
<evidence type="ECO:0000313" key="6">
    <source>
        <dbReference type="EMBL" id="VTR42811.1"/>
    </source>
</evidence>
<dbReference type="STRING" id="1123265.GCA_000686625_02075"/>
<dbReference type="GO" id="GO:0043565">
    <property type="term" value="F:sequence-specific DNA binding"/>
    <property type="evidence" value="ECO:0007669"/>
    <property type="project" value="InterPro"/>
</dbReference>
<dbReference type="Pfam" id="PF12833">
    <property type="entry name" value="HTH_18"/>
    <property type="match status" value="1"/>
</dbReference>
<dbReference type="RefSeq" id="WP_028072258.1">
    <property type="nucleotide sequence ID" value="NZ_CP141191.1"/>
</dbReference>
<keyword evidence="8" id="KW-1185">Reference proteome</keyword>
<evidence type="ECO:0000313" key="8">
    <source>
        <dbReference type="Proteomes" id="UP001566204"/>
    </source>
</evidence>
<dbReference type="PANTHER" id="PTHR43280:SF32">
    <property type="entry name" value="TRANSCRIPTIONAL REGULATORY PROTEIN"/>
    <property type="match status" value="1"/>
</dbReference>
<dbReference type="Proteomes" id="UP001566204">
    <property type="component" value="Unassembled WGS sequence"/>
</dbReference>
<dbReference type="Proteomes" id="UP000308196">
    <property type="component" value="Chromosome"/>
</dbReference>
<keyword evidence="3" id="KW-0804">Transcription</keyword>
<dbReference type="SMART" id="SM00342">
    <property type="entry name" value="HTH_ARAC"/>
    <property type="match status" value="1"/>
</dbReference>